<dbReference type="EMBL" id="QRBI01000123">
    <property type="protein sequence ID" value="RMC04908.1"/>
    <property type="molecule type" value="Genomic_DNA"/>
</dbReference>
<proteinExistence type="predicted"/>
<accession>A0A3M0JVP6</accession>
<protein>
    <submittedName>
        <fullName evidence="2">Uncharacterized protein</fullName>
    </submittedName>
</protein>
<evidence type="ECO:0000256" key="1">
    <source>
        <dbReference type="SAM" id="MobiDB-lite"/>
    </source>
</evidence>
<dbReference type="Proteomes" id="UP000269221">
    <property type="component" value="Unassembled WGS sequence"/>
</dbReference>
<keyword evidence="3" id="KW-1185">Reference proteome</keyword>
<feature type="region of interest" description="Disordered" evidence="1">
    <location>
        <begin position="1"/>
        <end position="30"/>
    </location>
</feature>
<name>A0A3M0JVP6_HIRRU</name>
<evidence type="ECO:0000313" key="3">
    <source>
        <dbReference type="Proteomes" id="UP000269221"/>
    </source>
</evidence>
<evidence type="ECO:0000313" key="2">
    <source>
        <dbReference type="EMBL" id="RMC04908.1"/>
    </source>
</evidence>
<sequence length="117" mass="12295">MQHHSPPLSGPGHAAIPNPAQSAPAQATDFQEYAVGDSAKSLAEIQIENIHSPPCIHQVGHLVIKGDQSTSDISVIKPVGLGAPPGRPSDLSLASMVSVFRFGTLVQLTYLFSCQDL</sequence>
<dbReference type="AlphaFoldDB" id="A0A3M0JVP6"/>
<organism evidence="2 3">
    <name type="scientific">Hirundo rustica rustica</name>
    <dbReference type="NCBI Taxonomy" id="333673"/>
    <lineage>
        <taxon>Eukaryota</taxon>
        <taxon>Metazoa</taxon>
        <taxon>Chordata</taxon>
        <taxon>Craniata</taxon>
        <taxon>Vertebrata</taxon>
        <taxon>Euteleostomi</taxon>
        <taxon>Archelosauria</taxon>
        <taxon>Archosauria</taxon>
        <taxon>Dinosauria</taxon>
        <taxon>Saurischia</taxon>
        <taxon>Theropoda</taxon>
        <taxon>Coelurosauria</taxon>
        <taxon>Aves</taxon>
        <taxon>Neognathae</taxon>
        <taxon>Neoaves</taxon>
        <taxon>Telluraves</taxon>
        <taxon>Australaves</taxon>
        <taxon>Passeriformes</taxon>
        <taxon>Sylvioidea</taxon>
        <taxon>Hirundinidae</taxon>
        <taxon>Hirundo</taxon>
    </lineage>
</organism>
<feature type="compositionally biased region" description="Polar residues" evidence="1">
    <location>
        <begin position="19"/>
        <end position="29"/>
    </location>
</feature>
<reference evidence="2 3" key="1">
    <citation type="submission" date="2018-07" db="EMBL/GenBank/DDBJ databases">
        <title>A high quality draft genome assembly of the barn swallow (H. rustica rustica).</title>
        <authorList>
            <person name="Formenti G."/>
            <person name="Chiara M."/>
            <person name="Poveda L."/>
            <person name="Francoijs K.-J."/>
            <person name="Bonisoli-Alquati A."/>
            <person name="Canova L."/>
            <person name="Gianfranceschi L."/>
            <person name="Horner D.S."/>
            <person name="Saino N."/>
        </authorList>
    </citation>
    <scope>NUCLEOTIDE SEQUENCE [LARGE SCALE GENOMIC DNA]</scope>
    <source>
        <strain evidence="2">Chelidonia</strain>
        <tissue evidence="2">Blood</tissue>
    </source>
</reference>
<gene>
    <name evidence="2" type="ORF">DUI87_18083</name>
</gene>
<comment type="caution">
    <text evidence="2">The sequence shown here is derived from an EMBL/GenBank/DDBJ whole genome shotgun (WGS) entry which is preliminary data.</text>
</comment>